<organism evidence="2 3">
    <name type="scientific">Paracoccus fistulariae</name>
    <dbReference type="NCBI Taxonomy" id="658446"/>
    <lineage>
        <taxon>Bacteria</taxon>
        <taxon>Pseudomonadati</taxon>
        <taxon>Pseudomonadota</taxon>
        <taxon>Alphaproteobacteria</taxon>
        <taxon>Rhodobacterales</taxon>
        <taxon>Paracoccaceae</taxon>
        <taxon>Paracoccus</taxon>
    </lineage>
</organism>
<dbReference type="PROSITE" id="PS51257">
    <property type="entry name" value="PROKAR_LIPOPROTEIN"/>
    <property type="match status" value="1"/>
</dbReference>
<dbReference type="Proteomes" id="UP001219349">
    <property type="component" value="Chromosome"/>
</dbReference>
<evidence type="ECO:0000313" key="2">
    <source>
        <dbReference type="EMBL" id="WCR07435.1"/>
    </source>
</evidence>
<reference evidence="2 3" key="1">
    <citation type="submission" date="2021-01" db="EMBL/GenBank/DDBJ databases">
        <title>Biogeographic distribution of Paracoccus.</title>
        <authorList>
            <person name="Hollensteiner J."/>
            <person name="Leineberger J."/>
            <person name="Brinkhoff T."/>
            <person name="Daniel R."/>
        </authorList>
    </citation>
    <scope>NUCLEOTIDE SEQUENCE [LARGE SCALE GENOMIC DNA]</scope>
    <source>
        <strain evidence="2 3">KCTC 22803</strain>
    </source>
</reference>
<keyword evidence="3" id="KW-1185">Reference proteome</keyword>
<gene>
    <name evidence="2" type="ORF">JHX87_00830</name>
</gene>
<dbReference type="RefSeq" id="WP_272833786.1">
    <property type="nucleotide sequence ID" value="NZ_CP067136.1"/>
</dbReference>
<protein>
    <recommendedName>
        <fullName evidence="4">Excinuclease ABC subunit B</fullName>
    </recommendedName>
</protein>
<dbReference type="EMBL" id="CP067136">
    <property type="protein sequence ID" value="WCR07435.1"/>
    <property type="molecule type" value="Genomic_DNA"/>
</dbReference>
<evidence type="ECO:0008006" key="4">
    <source>
        <dbReference type="Google" id="ProtNLM"/>
    </source>
</evidence>
<accession>A0ABY7SKL8</accession>
<feature type="signal peptide" evidence="1">
    <location>
        <begin position="1"/>
        <end position="21"/>
    </location>
</feature>
<name>A0ABY7SKL8_9RHOB</name>
<sequence length="138" mass="15844">MYRNVAIVAAMAPLLMLSACGTPQERCISRNTDEYRTISNLLSTVEGNLARGYAWEEREVVRTRLTECRAYTRKKDGEVTTYYEPCWRDYIDTERYRVPIDPLAEQRRRDNLAARKAALSGRTAEVIKACKAAFPEES</sequence>
<proteinExistence type="predicted"/>
<evidence type="ECO:0000256" key="1">
    <source>
        <dbReference type="SAM" id="SignalP"/>
    </source>
</evidence>
<keyword evidence="1" id="KW-0732">Signal</keyword>
<feature type="chain" id="PRO_5046683504" description="Excinuclease ABC subunit B" evidence="1">
    <location>
        <begin position="22"/>
        <end position="138"/>
    </location>
</feature>
<evidence type="ECO:0000313" key="3">
    <source>
        <dbReference type="Proteomes" id="UP001219349"/>
    </source>
</evidence>